<evidence type="ECO:0000313" key="2">
    <source>
        <dbReference type="Proteomes" id="UP000887458"/>
    </source>
</evidence>
<gene>
    <name evidence="1" type="ORF">DERP_012590</name>
</gene>
<keyword evidence="2" id="KW-1185">Reference proteome</keyword>
<proteinExistence type="predicted"/>
<evidence type="ECO:0000313" key="1">
    <source>
        <dbReference type="EMBL" id="KAH9414111.1"/>
    </source>
</evidence>
<dbReference type="EMBL" id="NJHN03000114">
    <property type="protein sequence ID" value="KAH9414111.1"/>
    <property type="molecule type" value="Genomic_DNA"/>
</dbReference>
<dbReference type="Proteomes" id="UP000887458">
    <property type="component" value="Unassembled WGS sequence"/>
</dbReference>
<comment type="caution">
    <text evidence="1">The sequence shown here is derived from an EMBL/GenBank/DDBJ whole genome shotgun (WGS) entry which is preliminary data.</text>
</comment>
<protein>
    <submittedName>
        <fullName evidence="1">Uncharacterized protein</fullName>
    </submittedName>
</protein>
<sequence>MAKLIRSESDIATGAKAMNNNNKNFSSDGTHMVMTIMSRHYECLI</sequence>
<name>A0ABQ8IUW6_DERPT</name>
<accession>A0ABQ8IUW6</accession>
<organism evidence="1 2">
    <name type="scientific">Dermatophagoides pteronyssinus</name>
    <name type="common">European house dust mite</name>
    <dbReference type="NCBI Taxonomy" id="6956"/>
    <lineage>
        <taxon>Eukaryota</taxon>
        <taxon>Metazoa</taxon>
        <taxon>Ecdysozoa</taxon>
        <taxon>Arthropoda</taxon>
        <taxon>Chelicerata</taxon>
        <taxon>Arachnida</taxon>
        <taxon>Acari</taxon>
        <taxon>Acariformes</taxon>
        <taxon>Sarcoptiformes</taxon>
        <taxon>Astigmata</taxon>
        <taxon>Psoroptidia</taxon>
        <taxon>Analgoidea</taxon>
        <taxon>Pyroglyphidae</taxon>
        <taxon>Dermatophagoidinae</taxon>
        <taxon>Dermatophagoides</taxon>
    </lineage>
</organism>
<reference evidence="1 2" key="1">
    <citation type="journal article" date="2018" name="J. Allergy Clin. Immunol.">
        <title>High-quality assembly of Dermatophagoides pteronyssinus genome and transcriptome reveals a wide range of novel allergens.</title>
        <authorList>
            <person name="Liu X.Y."/>
            <person name="Yang K.Y."/>
            <person name="Wang M.Q."/>
            <person name="Kwok J.S."/>
            <person name="Zeng X."/>
            <person name="Yang Z."/>
            <person name="Xiao X.J."/>
            <person name="Lau C.P."/>
            <person name="Li Y."/>
            <person name="Huang Z.M."/>
            <person name="Ba J.G."/>
            <person name="Yim A.K."/>
            <person name="Ouyang C.Y."/>
            <person name="Ngai S.M."/>
            <person name="Chan T.F."/>
            <person name="Leung E.L."/>
            <person name="Liu L."/>
            <person name="Liu Z.G."/>
            <person name="Tsui S.K."/>
        </authorList>
    </citation>
    <scope>NUCLEOTIDE SEQUENCE [LARGE SCALE GENOMIC DNA]</scope>
    <source>
        <strain evidence="1">Derp</strain>
    </source>
</reference>
<reference evidence="1 2" key="2">
    <citation type="journal article" date="2022" name="Mol. Biol. Evol.">
        <title>Comparative Genomics Reveals Insights into the Divergent Evolution of Astigmatic Mites and Household Pest Adaptations.</title>
        <authorList>
            <person name="Xiong Q."/>
            <person name="Wan A.T."/>
            <person name="Liu X."/>
            <person name="Fung C.S."/>
            <person name="Xiao X."/>
            <person name="Malainual N."/>
            <person name="Hou J."/>
            <person name="Wang L."/>
            <person name="Wang M."/>
            <person name="Yang K.Y."/>
            <person name="Cui Y."/>
            <person name="Leung E.L."/>
            <person name="Nong W."/>
            <person name="Shin S.K."/>
            <person name="Au S.W."/>
            <person name="Jeong K.Y."/>
            <person name="Chew F.T."/>
            <person name="Hui J.H."/>
            <person name="Leung T.F."/>
            <person name="Tungtrongchitr A."/>
            <person name="Zhong N."/>
            <person name="Liu Z."/>
            <person name="Tsui S.K."/>
        </authorList>
    </citation>
    <scope>NUCLEOTIDE SEQUENCE [LARGE SCALE GENOMIC DNA]</scope>
    <source>
        <strain evidence="1">Derp</strain>
    </source>
</reference>